<proteinExistence type="predicted"/>
<evidence type="ECO:0000256" key="1">
    <source>
        <dbReference type="SAM" id="Phobius"/>
    </source>
</evidence>
<sequence>MNEPVSHLGEEFDIPATTRRKLLPVWIKIFCWIFVFVGGLAVLVLVASALGMEVSLSIYGLKDTSGFSPAGLTIVASFLLKGYVSYGLLSGQKWAVDLAIVDALIGIIICLTTTIITISGGELTLRLEIVLLALYLWKMLKIRNEWKISPQ</sequence>
<feature type="transmembrane region" description="Helical" evidence="1">
    <location>
        <begin position="123"/>
        <end position="140"/>
    </location>
</feature>
<feature type="transmembrane region" description="Helical" evidence="1">
    <location>
        <begin position="70"/>
        <end position="89"/>
    </location>
</feature>
<keyword evidence="1" id="KW-1133">Transmembrane helix</keyword>
<feature type="transmembrane region" description="Helical" evidence="1">
    <location>
        <begin position="29"/>
        <end position="50"/>
    </location>
</feature>
<organism evidence="2 3">
    <name type="scientific">Chitinophaga caseinilytica</name>
    <dbReference type="NCBI Taxonomy" id="2267521"/>
    <lineage>
        <taxon>Bacteria</taxon>
        <taxon>Pseudomonadati</taxon>
        <taxon>Bacteroidota</taxon>
        <taxon>Chitinophagia</taxon>
        <taxon>Chitinophagales</taxon>
        <taxon>Chitinophagaceae</taxon>
        <taxon>Chitinophaga</taxon>
    </lineage>
</organism>
<feature type="transmembrane region" description="Helical" evidence="1">
    <location>
        <begin position="96"/>
        <end position="117"/>
    </location>
</feature>
<accession>A0ABZ2Z5U4</accession>
<name>A0ABZ2Z5U4_9BACT</name>
<keyword evidence="3" id="KW-1185">Reference proteome</keyword>
<protein>
    <submittedName>
        <fullName evidence="2">Uncharacterized protein</fullName>
    </submittedName>
</protein>
<gene>
    <name evidence="2" type="ORF">WJU22_05235</name>
</gene>
<dbReference type="RefSeq" id="WP_341842208.1">
    <property type="nucleotide sequence ID" value="NZ_CP149792.1"/>
</dbReference>
<keyword evidence="1" id="KW-0812">Transmembrane</keyword>
<dbReference type="Proteomes" id="UP001449657">
    <property type="component" value="Chromosome"/>
</dbReference>
<keyword evidence="1" id="KW-0472">Membrane</keyword>
<evidence type="ECO:0000313" key="3">
    <source>
        <dbReference type="Proteomes" id="UP001449657"/>
    </source>
</evidence>
<dbReference type="EMBL" id="CP150096">
    <property type="protein sequence ID" value="WZN47578.1"/>
    <property type="molecule type" value="Genomic_DNA"/>
</dbReference>
<evidence type="ECO:0000313" key="2">
    <source>
        <dbReference type="EMBL" id="WZN47578.1"/>
    </source>
</evidence>
<reference evidence="2 3" key="1">
    <citation type="submission" date="2024-03" db="EMBL/GenBank/DDBJ databases">
        <title>Chitinophaga caseinilytica sp. nov., a casein hydrolysing bacterium isolated from forest soil.</title>
        <authorList>
            <person name="Lee D.S."/>
            <person name="Han D.M."/>
            <person name="Baek J.H."/>
            <person name="Choi D.G."/>
            <person name="Jeon J.H."/>
            <person name="Jeon C.O."/>
        </authorList>
    </citation>
    <scope>NUCLEOTIDE SEQUENCE [LARGE SCALE GENOMIC DNA]</scope>
    <source>
        <strain evidence="2 3">KACC 19118</strain>
    </source>
</reference>